<gene>
    <name evidence="10" type="ORF">CALCODRAFT_467857</name>
</gene>
<keyword evidence="4 8" id="KW-0812">Transmembrane</keyword>
<keyword evidence="5 8" id="KW-1133">Transmembrane helix</keyword>
<comment type="subcellular location">
    <subcellularLocation>
        <location evidence="1 8">Membrane</location>
        <topology evidence="1 8">Multi-pass membrane protein</topology>
    </subcellularLocation>
</comment>
<dbReference type="Pfam" id="PF02535">
    <property type="entry name" value="Zip"/>
    <property type="match status" value="1"/>
</dbReference>
<evidence type="ECO:0000313" key="10">
    <source>
        <dbReference type="EMBL" id="KZT58773.1"/>
    </source>
</evidence>
<evidence type="ECO:0000313" key="11">
    <source>
        <dbReference type="Proteomes" id="UP000076842"/>
    </source>
</evidence>
<keyword evidence="6 8" id="KW-0406">Ion transport</keyword>
<feature type="transmembrane region" description="Helical" evidence="8">
    <location>
        <begin position="260"/>
        <end position="285"/>
    </location>
</feature>
<feature type="transmembrane region" description="Helical" evidence="8">
    <location>
        <begin position="58"/>
        <end position="76"/>
    </location>
</feature>
<dbReference type="Proteomes" id="UP000076842">
    <property type="component" value="Unassembled WGS sequence"/>
</dbReference>
<protein>
    <submittedName>
        <fullName evidence="10">Zinc/iron permease</fullName>
    </submittedName>
</protein>
<proteinExistence type="inferred from homology"/>
<organism evidence="10 11">
    <name type="scientific">Calocera cornea HHB12733</name>
    <dbReference type="NCBI Taxonomy" id="1353952"/>
    <lineage>
        <taxon>Eukaryota</taxon>
        <taxon>Fungi</taxon>
        <taxon>Dikarya</taxon>
        <taxon>Basidiomycota</taxon>
        <taxon>Agaricomycotina</taxon>
        <taxon>Dacrymycetes</taxon>
        <taxon>Dacrymycetales</taxon>
        <taxon>Dacrymycetaceae</taxon>
        <taxon>Calocera</taxon>
    </lineage>
</organism>
<accession>A0A165H255</accession>
<feature type="transmembrane region" description="Helical" evidence="8">
    <location>
        <begin position="338"/>
        <end position="356"/>
    </location>
</feature>
<evidence type="ECO:0000256" key="2">
    <source>
        <dbReference type="ARBA" id="ARBA00006939"/>
    </source>
</evidence>
<dbReference type="InterPro" id="IPR004698">
    <property type="entry name" value="Zn/Fe_permease_fun/pln"/>
</dbReference>
<dbReference type="PANTHER" id="PTHR11040">
    <property type="entry name" value="ZINC/IRON TRANSPORTER"/>
    <property type="match status" value="1"/>
</dbReference>
<reference evidence="10 11" key="1">
    <citation type="journal article" date="2016" name="Mol. Biol. Evol.">
        <title>Comparative Genomics of Early-Diverging Mushroom-Forming Fungi Provides Insights into the Origins of Lignocellulose Decay Capabilities.</title>
        <authorList>
            <person name="Nagy L.G."/>
            <person name="Riley R."/>
            <person name="Tritt A."/>
            <person name="Adam C."/>
            <person name="Daum C."/>
            <person name="Floudas D."/>
            <person name="Sun H."/>
            <person name="Yadav J.S."/>
            <person name="Pangilinan J."/>
            <person name="Larsson K.H."/>
            <person name="Matsuura K."/>
            <person name="Barry K."/>
            <person name="Labutti K."/>
            <person name="Kuo R."/>
            <person name="Ohm R.A."/>
            <person name="Bhattacharya S.S."/>
            <person name="Shirouzu T."/>
            <person name="Yoshinaga Y."/>
            <person name="Martin F.M."/>
            <person name="Grigoriev I.V."/>
            <person name="Hibbett D.S."/>
        </authorList>
    </citation>
    <scope>NUCLEOTIDE SEQUENCE [LARGE SCALE GENOMIC DNA]</scope>
    <source>
        <strain evidence="10 11">HHB12733</strain>
    </source>
</reference>
<evidence type="ECO:0000256" key="9">
    <source>
        <dbReference type="SAM" id="MobiDB-lite"/>
    </source>
</evidence>
<feature type="transmembrane region" description="Helical" evidence="8">
    <location>
        <begin position="17"/>
        <end position="37"/>
    </location>
</feature>
<evidence type="ECO:0000256" key="3">
    <source>
        <dbReference type="ARBA" id="ARBA00022448"/>
    </source>
</evidence>
<evidence type="ECO:0000256" key="8">
    <source>
        <dbReference type="RuleBase" id="RU362088"/>
    </source>
</evidence>
<evidence type="ECO:0000256" key="4">
    <source>
        <dbReference type="ARBA" id="ARBA00022692"/>
    </source>
</evidence>
<dbReference type="FunCoup" id="A0A165H255">
    <property type="interactions" value="264"/>
</dbReference>
<feature type="transmembrane region" description="Helical" evidence="8">
    <location>
        <begin position="229"/>
        <end position="248"/>
    </location>
</feature>
<dbReference type="InterPro" id="IPR003689">
    <property type="entry name" value="ZIP"/>
</dbReference>
<dbReference type="GO" id="GO:0005385">
    <property type="term" value="F:zinc ion transmembrane transporter activity"/>
    <property type="evidence" value="ECO:0007669"/>
    <property type="project" value="InterPro"/>
</dbReference>
<name>A0A165H255_9BASI</name>
<feature type="transmembrane region" description="Helical" evidence="8">
    <location>
        <begin position="200"/>
        <end position="223"/>
    </location>
</feature>
<feature type="transmembrane region" description="Helical" evidence="8">
    <location>
        <begin position="105"/>
        <end position="125"/>
    </location>
</feature>
<dbReference type="EMBL" id="KV423947">
    <property type="protein sequence ID" value="KZT58773.1"/>
    <property type="molecule type" value="Genomic_DNA"/>
</dbReference>
<dbReference type="NCBIfam" id="TIGR00820">
    <property type="entry name" value="zip"/>
    <property type="match status" value="1"/>
</dbReference>
<dbReference type="PANTHER" id="PTHR11040:SF32">
    <property type="entry name" value="ZINC-REGULATED TRANSPORTER 1"/>
    <property type="match status" value="1"/>
</dbReference>
<comment type="similarity">
    <text evidence="2 8">Belongs to the ZIP transporter (TC 2.A.5) family.</text>
</comment>
<dbReference type="GO" id="GO:0005886">
    <property type="term" value="C:plasma membrane"/>
    <property type="evidence" value="ECO:0007669"/>
    <property type="project" value="TreeGrafter"/>
</dbReference>
<dbReference type="AlphaFoldDB" id="A0A165H255"/>
<evidence type="ECO:0000256" key="1">
    <source>
        <dbReference type="ARBA" id="ARBA00004141"/>
    </source>
</evidence>
<sequence length="359" mass="38631">MTIAKRDGCGPSDTDNLGLRIGAIFIILLTSLFGTMFPVMTKRVAFLRNAVPKIVFEFAKFFGSGVILATALIHLLEPAADDELGPANQLALGGCISDAWGEYPYAFGICLASLFTTFVMELIAFRIGTARLEKLGISDTQAHPGMHFPPPENEGPHPPKRDNIDETERGLTAQKMVNEGSVSVEEFADASEANPAIAQILGVAILEFGVIFHSLIIGLTLATSGPDEFNTLFVVIIFHQMFEGLGLGTRLAFLRLPDSWAWVPFFGALLYSIVTPLGMAIGVGVRESISMGAEGASITSGVLDSISAGILLYTATVELMAHEFIFNSYYHKCSWQKVVFVMVSFALGAGIMALLGKWA</sequence>
<feature type="transmembrane region" description="Helical" evidence="8">
    <location>
        <begin position="305"/>
        <end position="326"/>
    </location>
</feature>
<keyword evidence="7 8" id="KW-0472">Membrane</keyword>
<evidence type="ECO:0000256" key="6">
    <source>
        <dbReference type="ARBA" id="ARBA00023065"/>
    </source>
</evidence>
<feature type="region of interest" description="Disordered" evidence="9">
    <location>
        <begin position="142"/>
        <end position="165"/>
    </location>
</feature>
<evidence type="ECO:0000256" key="5">
    <source>
        <dbReference type="ARBA" id="ARBA00022989"/>
    </source>
</evidence>
<evidence type="ECO:0000256" key="7">
    <source>
        <dbReference type="ARBA" id="ARBA00023136"/>
    </source>
</evidence>
<keyword evidence="3 8" id="KW-0813">Transport</keyword>
<feature type="compositionally biased region" description="Basic and acidic residues" evidence="9">
    <location>
        <begin position="154"/>
        <end position="165"/>
    </location>
</feature>
<dbReference type="InParanoid" id="A0A165H255"/>
<keyword evidence="11" id="KW-1185">Reference proteome</keyword>
<dbReference type="OrthoDB" id="448280at2759"/>
<dbReference type="STRING" id="1353952.A0A165H255"/>